<keyword evidence="5 7" id="KW-1133">Transmembrane helix</keyword>
<keyword evidence="4 7" id="KW-0812">Transmembrane</keyword>
<feature type="transmembrane region" description="Helical" evidence="7">
    <location>
        <begin position="106"/>
        <end position="134"/>
    </location>
</feature>
<keyword evidence="2" id="KW-1003">Cell membrane</keyword>
<dbReference type="GO" id="GO:0005886">
    <property type="term" value="C:plasma membrane"/>
    <property type="evidence" value="ECO:0007669"/>
    <property type="project" value="InterPro"/>
</dbReference>
<dbReference type="RefSeq" id="WP_227710269.1">
    <property type="nucleotide sequence ID" value="NZ_JAJEQW010000009.1"/>
</dbReference>
<comment type="similarity">
    <text evidence="1">Belongs to the Lgt family.</text>
</comment>
<accession>A0AAW4WJL4</accession>
<keyword evidence="3 8" id="KW-0808">Transferase</keyword>
<evidence type="ECO:0000256" key="6">
    <source>
        <dbReference type="ARBA" id="ARBA00023136"/>
    </source>
</evidence>
<keyword evidence="6 7" id="KW-0472">Membrane</keyword>
<name>A0AAW4WJL4_9FIRM</name>
<dbReference type="GO" id="GO:0008961">
    <property type="term" value="F:phosphatidylglycerol-prolipoprotein diacylglyceryl transferase activity"/>
    <property type="evidence" value="ECO:0007669"/>
    <property type="project" value="InterPro"/>
</dbReference>
<evidence type="ECO:0000256" key="1">
    <source>
        <dbReference type="ARBA" id="ARBA00007150"/>
    </source>
</evidence>
<feature type="transmembrane region" description="Helical" evidence="7">
    <location>
        <begin position="76"/>
        <end position="94"/>
    </location>
</feature>
<feature type="transmembrane region" description="Helical" evidence="7">
    <location>
        <begin position="154"/>
        <end position="171"/>
    </location>
</feature>
<feature type="transmembrane region" description="Helical" evidence="7">
    <location>
        <begin position="43"/>
        <end position="64"/>
    </location>
</feature>
<evidence type="ECO:0000256" key="2">
    <source>
        <dbReference type="ARBA" id="ARBA00022475"/>
    </source>
</evidence>
<evidence type="ECO:0000313" key="9">
    <source>
        <dbReference type="Proteomes" id="UP001198893"/>
    </source>
</evidence>
<evidence type="ECO:0000256" key="7">
    <source>
        <dbReference type="SAM" id="Phobius"/>
    </source>
</evidence>
<sequence>MIDITILHWRISPYFICFLLSFVLAYLYVTWYLKKAGVKGSHIFYSELLNTVLALYFGAFYTFIVQLAEQGKVETFGFSSLGGMAGILLGVWIFTKISKEHKIELWTAYVLALGLMYAVSKLGCFFAGCCVGMRYQGPGSIRYLDNGAAGEYLFPVQLVETLLFLLAFLLLHRMAERKRNGIIPKSLLLYAILKFVLDYLRYYEDRKIFSANQWGCLLVAVSVLLYEAVRQIKQRANNKVI</sequence>
<comment type="caution">
    <text evidence="8">The sequence shown here is derived from an EMBL/GenBank/DDBJ whole genome shotgun (WGS) entry which is preliminary data.</text>
</comment>
<evidence type="ECO:0000256" key="5">
    <source>
        <dbReference type="ARBA" id="ARBA00022989"/>
    </source>
</evidence>
<gene>
    <name evidence="8" type="ORF">LKD47_09415</name>
</gene>
<reference evidence="8" key="1">
    <citation type="submission" date="2021-10" db="EMBL/GenBank/DDBJ databases">
        <title>Anaerobic single-cell dispensing facilitates the cultivation of human gut bacteria.</title>
        <authorList>
            <person name="Afrizal A."/>
        </authorList>
    </citation>
    <scope>NUCLEOTIDE SEQUENCE</scope>
    <source>
        <strain evidence="8">CLA-AA-H204</strain>
    </source>
</reference>
<dbReference type="Proteomes" id="UP001198893">
    <property type="component" value="Unassembled WGS sequence"/>
</dbReference>
<dbReference type="InterPro" id="IPR001640">
    <property type="entry name" value="Lgt"/>
</dbReference>
<dbReference type="Pfam" id="PF01790">
    <property type="entry name" value="LGT"/>
    <property type="match status" value="1"/>
</dbReference>
<feature type="transmembrane region" description="Helical" evidence="7">
    <location>
        <begin position="12"/>
        <end position="31"/>
    </location>
</feature>
<dbReference type="AlphaFoldDB" id="A0AAW4WJL4"/>
<dbReference type="EMBL" id="JAJEQW010000009">
    <property type="protein sequence ID" value="MCC2242513.1"/>
    <property type="molecule type" value="Genomic_DNA"/>
</dbReference>
<organism evidence="8 9">
    <name type="scientific">Roseburia amylophila</name>
    <dbReference type="NCBI Taxonomy" id="2981794"/>
    <lineage>
        <taxon>Bacteria</taxon>
        <taxon>Bacillati</taxon>
        <taxon>Bacillota</taxon>
        <taxon>Clostridia</taxon>
        <taxon>Lachnospirales</taxon>
        <taxon>Lachnospiraceae</taxon>
        <taxon>Roseburia</taxon>
    </lineage>
</organism>
<evidence type="ECO:0000313" key="8">
    <source>
        <dbReference type="EMBL" id="MCC2242513.1"/>
    </source>
</evidence>
<evidence type="ECO:0000256" key="3">
    <source>
        <dbReference type="ARBA" id="ARBA00022679"/>
    </source>
</evidence>
<evidence type="ECO:0000256" key="4">
    <source>
        <dbReference type="ARBA" id="ARBA00022692"/>
    </source>
</evidence>
<dbReference type="GO" id="GO:0042158">
    <property type="term" value="P:lipoprotein biosynthetic process"/>
    <property type="evidence" value="ECO:0007669"/>
    <property type="project" value="InterPro"/>
</dbReference>
<protein>
    <submittedName>
        <fullName evidence="8">Prolipoprotein diacylglyceryl transferase</fullName>
    </submittedName>
</protein>
<dbReference type="PANTHER" id="PTHR30589:SF0">
    <property type="entry name" value="PHOSPHATIDYLGLYCEROL--PROLIPOPROTEIN DIACYLGLYCERYL TRANSFERASE"/>
    <property type="match status" value="1"/>
</dbReference>
<proteinExistence type="inferred from homology"/>
<dbReference type="PANTHER" id="PTHR30589">
    <property type="entry name" value="PROLIPOPROTEIN DIACYLGLYCERYL TRANSFERASE"/>
    <property type="match status" value="1"/>
</dbReference>